<dbReference type="InterPro" id="IPR028098">
    <property type="entry name" value="Glyco_trans_4-like_N"/>
</dbReference>
<dbReference type="RefSeq" id="WP_013564769.1">
    <property type="nucleotide sequence ID" value="NC_014962.1"/>
</dbReference>
<keyword evidence="2 4" id="KW-0808">Transferase</keyword>
<dbReference type="STRING" id="575540.Isop_1901"/>
<dbReference type="Pfam" id="PF13439">
    <property type="entry name" value="Glyco_transf_4"/>
    <property type="match status" value="1"/>
</dbReference>
<reference evidence="4 5" key="2">
    <citation type="journal article" date="2011" name="Stand. Genomic Sci.">
        <title>Complete genome sequence of Isosphaera pallida type strain (IS1B).</title>
        <authorList>
            <consortium name="US DOE Joint Genome Institute (JGI-PGF)"/>
            <person name="Goker M."/>
            <person name="Cleland D."/>
            <person name="Saunders E."/>
            <person name="Lapidus A."/>
            <person name="Nolan M."/>
            <person name="Lucas S."/>
            <person name="Hammon N."/>
            <person name="Deshpande S."/>
            <person name="Cheng J.F."/>
            <person name="Tapia R."/>
            <person name="Han C."/>
            <person name="Goodwin L."/>
            <person name="Pitluck S."/>
            <person name="Liolios K."/>
            <person name="Pagani I."/>
            <person name="Ivanova N."/>
            <person name="Mavromatis K."/>
            <person name="Pati A."/>
            <person name="Chen A."/>
            <person name="Palaniappan K."/>
            <person name="Land M."/>
            <person name="Hauser L."/>
            <person name="Chang Y.J."/>
            <person name="Jeffries C.D."/>
            <person name="Detter J.C."/>
            <person name="Beck B."/>
            <person name="Woyke T."/>
            <person name="Bristow J."/>
            <person name="Eisen J.A."/>
            <person name="Markowitz V."/>
            <person name="Hugenholtz P."/>
            <person name="Kyrpides N.C."/>
            <person name="Klenk H.P."/>
        </authorList>
    </citation>
    <scope>NUCLEOTIDE SEQUENCE [LARGE SCALE GENOMIC DNA]</scope>
    <source>
        <strain evidence="5">ATCC 43644 / DSM 9630 / IS1B</strain>
    </source>
</reference>
<dbReference type="GO" id="GO:0016757">
    <property type="term" value="F:glycosyltransferase activity"/>
    <property type="evidence" value="ECO:0007669"/>
    <property type="project" value="UniProtKB-KW"/>
</dbReference>
<sequence>MKILILSRRFPPLIGGAERVCAALADALARQGARVTVLTERPRNLDAERCQTQANGTASPPPSHEPGQPGVRAEVVRLASSPRRFIGTWRYLRALRREIDRRAARGEVDLIYVSMLKHDAFVAVGRGRVWNLPVVLRPEGAGATGDLAWQAWGRFGRTIGRRCRQADAIVTISPAIRAELLAAGYDPSRLHDLPNGVPLPDPAAWVRPRDPDHSQRPLRAAYIGRLAPEKGLDDLLRAWAIVRRSHPQALLTLVGEGPQRPALERLRDDLGLGDAVSLPGATHRPEALFATLDLFVLPSYEEGMSIALLEAMAHAAPIVASDIPGNRLLIDSGRHGLLAPVHDPPGLARALIDLIDDPLRAHTLGRAARERVAAAFSIDQTAQAHLDLFQRLLRGKPRDGVRDAVPSA</sequence>
<dbReference type="PANTHER" id="PTHR12526:SF510">
    <property type="entry name" value="D-INOSITOL 3-PHOSPHATE GLYCOSYLTRANSFERASE"/>
    <property type="match status" value="1"/>
</dbReference>
<name>E8R2I1_ISOPI</name>
<evidence type="ECO:0000313" key="4">
    <source>
        <dbReference type="EMBL" id="ADV62481.1"/>
    </source>
</evidence>
<feature type="domain" description="Glycosyltransferase subfamily 4-like N-terminal" evidence="3">
    <location>
        <begin position="14"/>
        <end position="198"/>
    </location>
</feature>
<dbReference type="InParanoid" id="E8R2I1"/>
<dbReference type="OrthoDB" id="232381at2"/>
<dbReference type="AlphaFoldDB" id="E8R2I1"/>
<dbReference type="PANTHER" id="PTHR12526">
    <property type="entry name" value="GLYCOSYLTRANSFERASE"/>
    <property type="match status" value="1"/>
</dbReference>
<evidence type="ECO:0000313" key="5">
    <source>
        <dbReference type="Proteomes" id="UP000008631"/>
    </source>
</evidence>
<gene>
    <name evidence="4" type="ordered locus">Isop_1901</name>
</gene>
<dbReference type="Proteomes" id="UP000008631">
    <property type="component" value="Chromosome"/>
</dbReference>
<accession>E8R2I1</accession>
<dbReference type="eggNOG" id="COG0438">
    <property type="taxonomic scope" value="Bacteria"/>
</dbReference>
<keyword evidence="1" id="KW-0328">Glycosyltransferase</keyword>
<dbReference type="Pfam" id="PF13692">
    <property type="entry name" value="Glyco_trans_1_4"/>
    <property type="match status" value="1"/>
</dbReference>
<protein>
    <submittedName>
        <fullName evidence="4">Glycosyl transferase group 1</fullName>
    </submittedName>
</protein>
<dbReference type="SUPFAM" id="SSF53756">
    <property type="entry name" value="UDP-Glycosyltransferase/glycogen phosphorylase"/>
    <property type="match status" value="1"/>
</dbReference>
<dbReference type="Gene3D" id="3.40.50.2000">
    <property type="entry name" value="Glycogen Phosphorylase B"/>
    <property type="match status" value="2"/>
</dbReference>
<organism evidence="4 5">
    <name type="scientific">Isosphaera pallida (strain ATCC 43644 / DSM 9630 / IS1B)</name>
    <dbReference type="NCBI Taxonomy" id="575540"/>
    <lineage>
        <taxon>Bacteria</taxon>
        <taxon>Pseudomonadati</taxon>
        <taxon>Planctomycetota</taxon>
        <taxon>Planctomycetia</taxon>
        <taxon>Isosphaerales</taxon>
        <taxon>Isosphaeraceae</taxon>
        <taxon>Isosphaera</taxon>
    </lineage>
</organism>
<dbReference type="KEGG" id="ipa:Isop_1901"/>
<evidence type="ECO:0000256" key="2">
    <source>
        <dbReference type="ARBA" id="ARBA00022679"/>
    </source>
</evidence>
<dbReference type="HOGENOM" id="CLU_009583_2_5_0"/>
<evidence type="ECO:0000259" key="3">
    <source>
        <dbReference type="Pfam" id="PF13439"/>
    </source>
</evidence>
<dbReference type="EMBL" id="CP002353">
    <property type="protein sequence ID" value="ADV62481.1"/>
    <property type="molecule type" value="Genomic_DNA"/>
</dbReference>
<keyword evidence="5" id="KW-1185">Reference proteome</keyword>
<dbReference type="CDD" id="cd03801">
    <property type="entry name" value="GT4_PimA-like"/>
    <property type="match status" value="1"/>
</dbReference>
<proteinExistence type="predicted"/>
<evidence type="ECO:0000256" key="1">
    <source>
        <dbReference type="ARBA" id="ARBA00022676"/>
    </source>
</evidence>
<reference key="1">
    <citation type="submission" date="2010-11" db="EMBL/GenBank/DDBJ databases">
        <title>The complete sequence of chromosome of Isophaera pallida ATCC 43644.</title>
        <authorList>
            <consortium name="US DOE Joint Genome Institute (JGI-PGF)"/>
            <person name="Lucas S."/>
            <person name="Copeland A."/>
            <person name="Lapidus A."/>
            <person name="Bruce D."/>
            <person name="Goodwin L."/>
            <person name="Pitluck S."/>
            <person name="Kyrpides N."/>
            <person name="Mavromatis K."/>
            <person name="Pagani I."/>
            <person name="Ivanova N."/>
            <person name="Saunders E."/>
            <person name="Brettin T."/>
            <person name="Detter J.C."/>
            <person name="Han C."/>
            <person name="Tapia R."/>
            <person name="Land M."/>
            <person name="Hauser L."/>
            <person name="Markowitz V."/>
            <person name="Cheng J.-F."/>
            <person name="Hugenholtz P."/>
            <person name="Woyke T."/>
            <person name="Wu D."/>
            <person name="Eisen J.A."/>
        </authorList>
    </citation>
    <scope>NUCLEOTIDE SEQUENCE</scope>
    <source>
        <strain>ATCC 43644</strain>
    </source>
</reference>